<sequence length="254" mass="29920">MSLKEKIKAKIVLDRLFNQLSEKDLNQHLRFELLRRLLNMASYKKYETRDLEIYTDGENILVLDAELPLYRSTTIEDVAMRKNPTLKEMINPFKVKRILSHKDILFLRGDETISYIYKTALSQLDLSMNEDEIREIFEESISTYWRDKPEEIQEMVEIIFEILGYEEVVKQLQLPPYNIYGIPEKKGYRDLVVISPDWREIKLITGSFLIGEINTLIHLSQVAFGHRKPDIEGINVFIYWGKQAIEALPKVNHV</sequence>
<evidence type="ECO:0000313" key="1">
    <source>
        <dbReference type="EMBL" id="HDD45202.1"/>
    </source>
</evidence>
<comment type="caution">
    <text evidence="1">The sequence shown here is derived from an EMBL/GenBank/DDBJ whole genome shotgun (WGS) entry which is preliminary data.</text>
</comment>
<accession>A0A7C0U480</accession>
<dbReference type="EMBL" id="DRBS01000376">
    <property type="protein sequence ID" value="HDD45202.1"/>
    <property type="molecule type" value="Genomic_DNA"/>
</dbReference>
<gene>
    <name evidence="1" type="ORF">ENG63_10145</name>
</gene>
<reference evidence="1" key="1">
    <citation type="journal article" date="2020" name="mSystems">
        <title>Genome- and Community-Level Interaction Insights into Carbon Utilization and Element Cycling Functions of Hydrothermarchaeota in Hydrothermal Sediment.</title>
        <authorList>
            <person name="Zhou Z."/>
            <person name="Liu Y."/>
            <person name="Xu W."/>
            <person name="Pan J."/>
            <person name="Luo Z.H."/>
            <person name="Li M."/>
        </authorList>
    </citation>
    <scope>NUCLEOTIDE SEQUENCE [LARGE SCALE GENOMIC DNA]</scope>
    <source>
        <strain evidence="1">HyVt-233</strain>
    </source>
</reference>
<name>A0A7C0U480_DESA2</name>
<dbReference type="Proteomes" id="UP000886289">
    <property type="component" value="Unassembled WGS sequence"/>
</dbReference>
<dbReference type="AlphaFoldDB" id="A0A7C0U480"/>
<organism evidence="1">
    <name type="scientific">Desulfofervidus auxilii</name>
    <dbReference type="NCBI Taxonomy" id="1621989"/>
    <lineage>
        <taxon>Bacteria</taxon>
        <taxon>Pseudomonadati</taxon>
        <taxon>Thermodesulfobacteriota</taxon>
        <taxon>Candidatus Desulfofervidia</taxon>
        <taxon>Candidatus Desulfofervidales</taxon>
        <taxon>Candidatus Desulfofervidaceae</taxon>
        <taxon>Candidatus Desulfofervidus</taxon>
    </lineage>
</organism>
<proteinExistence type="predicted"/>
<protein>
    <submittedName>
        <fullName evidence="1">Uncharacterized protein</fullName>
    </submittedName>
</protein>